<dbReference type="Pfam" id="PF17403">
    <property type="entry name" value="Nrap_D2"/>
    <property type="match status" value="1"/>
</dbReference>
<comment type="subcellular location">
    <subcellularLocation>
        <location evidence="1 5">Nucleus</location>
        <location evidence="1 5">Nucleolus</location>
    </subcellularLocation>
</comment>
<dbReference type="InterPro" id="IPR035367">
    <property type="entry name" value="Nrap_D2"/>
</dbReference>
<dbReference type="EMBL" id="ML220126">
    <property type="protein sequence ID" value="TGZ80264.1"/>
    <property type="molecule type" value="Genomic_DNA"/>
</dbReference>
<dbReference type="Gene3D" id="1.10.1410.10">
    <property type="match status" value="1"/>
</dbReference>
<evidence type="ECO:0000256" key="2">
    <source>
        <dbReference type="ARBA" id="ARBA00006674"/>
    </source>
</evidence>
<dbReference type="STRING" id="341454.A0A4S2MUT7"/>
<evidence type="ECO:0000259" key="11">
    <source>
        <dbReference type="Pfam" id="PF17406"/>
    </source>
</evidence>
<feature type="domain" description="Nrap protein" evidence="11">
    <location>
        <begin position="822"/>
        <end position="979"/>
    </location>
</feature>
<protein>
    <recommendedName>
        <fullName evidence="5">U3 small nucleolar RNA-associated protein 22</fullName>
    </recommendedName>
</protein>
<gene>
    <name evidence="13" type="ORF">EX30DRAFT_341814</name>
</gene>
<dbReference type="GO" id="GO:0034456">
    <property type="term" value="C:UTP-C complex"/>
    <property type="evidence" value="ECO:0007669"/>
    <property type="project" value="TreeGrafter"/>
</dbReference>
<dbReference type="InterPro" id="IPR035370">
    <property type="entry name" value="Nrap_D5"/>
</dbReference>
<dbReference type="GO" id="GO:0003723">
    <property type="term" value="F:RNA binding"/>
    <property type="evidence" value="ECO:0007669"/>
    <property type="project" value="UniProtKB-KW"/>
</dbReference>
<feature type="compositionally biased region" description="Polar residues" evidence="6">
    <location>
        <begin position="24"/>
        <end position="38"/>
    </location>
</feature>
<dbReference type="Pfam" id="PF17405">
    <property type="entry name" value="Nrap_D4"/>
    <property type="match status" value="1"/>
</dbReference>
<dbReference type="InterPro" id="IPR035369">
    <property type="entry name" value="Nrap_D4"/>
</dbReference>
<accession>A0A4S2MUT7</accession>
<evidence type="ECO:0000256" key="4">
    <source>
        <dbReference type="ARBA" id="ARBA00023242"/>
    </source>
</evidence>
<dbReference type="Pfam" id="PF17404">
    <property type="entry name" value="Nrap_D3"/>
    <property type="match status" value="1"/>
</dbReference>
<feature type="region of interest" description="Disordered" evidence="6">
    <location>
        <begin position="1"/>
        <end position="45"/>
    </location>
</feature>
<keyword evidence="14" id="KW-1185">Reference proteome</keyword>
<dbReference type="Gene3D" id="3.30.70.3030">
    <property type="match status" value="1"/>
</dbReference>
<dbReference type="InParanoid" id="A0A4S2MUT7"/>
<dbReference type="InterPro" id="IPR035082">
    <property type="entry name" value="Nrap_D1"/>
</dbReference>
<dbReference type="PANTHER" id="PTHR17972">
    <property type="entry name" value="NUCLEOLAR RNA-ASSOCIATED PROTEIN"/>
    <property type="match status" value="1"/>
</dbReference>
<evidence type="ECO:0000259" key="9">
    <source>
        <dbReference type="Pfam" id="PF17404"/>
    </source>
</evidence>
<keyword evidence="5" id="KW-0698">rRNA processing</keyword>
<sequence length="1109" mass="125235">MESSPKRRRIELSSNPLPAKMTAPESTYRTSVQSTAQQPHADAARVDPHKLKLLSEMSQYKSNTFKLELDEMLLQVQLSQTKNFVAAEKMLHRLRAVIEAIPGHEGLAFEAAVEVMKKRNTHIPFPSPEPTSEVNYKFSYAKPTYMNVVGSYPTKTMTKNSGDLSLDLVLAIPDGILQEKDYLNYRYFHKRAFYLAVVMDGIARDKSTKSLSLVYEYMNDDYLKPIIKVSSSEDGSDNDFRSSHCNIHIHLAAPQGVFPVHKLLPGKCLLRNLQGLRNSSDITASDPTPFYNSSLASDMTYFPYLKLLHSTTESCGAFSRASVVGRVWLQQRGFSGTVSCGGFGAFEWAILMAFLLKSGGAKGRPYLSSGYSEYQMFKGTLQFLASRDLRNKPFFINGSPDIAPTSTPCMYDAEYGVNVLFKMSPWSYELMRHEARLTVDVLSKTSGINSFDSIFLNRVDHAVLRFDASSSLPMPGAEDLEKYRSGGLHPRMGYLQKLYETLKTGLGDRVRLIHISCPLDSSMTLSGTPVNSTRQITIGLFFNETNIDRKIDRGPPPTEKNQAAAFRKFWGDLAELRRYPDGTITESTSWNTKGGKPPIYQQIIRYVIDRHLALGSGELVLFAETPIYPLLPRSEESASLFREVQSEYENLEKDLQSLTGIPLALRHVAGTGAALRSTSVNIPSAANQSSAPIDVIVQFESSGRWPDNLPAIQKIKVSFLARLSHLLENEKGDDIVCRLGLENQDYDLVNGAFLDVMYQSGVIFRLRILHDREPFILEKMIENPMSSHREKQRARHALQLYRATFELLPRHTQMVRKLSHRFPSMPTTIRLVKKWFHSHLLSSHVPEELIELCVVRVYEQAYPWATPCSPSTAFFRALEFLAKWDWRLDPLIVDLGDEAMTKAEIQQSLDAYREMRRTDPTMSHCAMFVATNYDLNSSLWTVTAPTKVIAGRITALARAASSVLKTAASKINISDLFVPSLQEYDFVLHMNKKYFVERHDNRPKFKNLSIDSNNSERKHDEDPIQLFVNEISDLYDGIALFFWNRHSESHVCGIWTPHTATRNWKATITHSTVPMNSKDVISAAFNQEATLNEIARIGDGLITRIDVKS</sequence>
<keyword evidence="3 5" id="KW-0694">RNA-binding</keyword>
<dbReference type="Pfam" id="PF17407">
    <property type="entry name" value="Nrap_D6"/>
    <property type="match status" value="1"/>
</dbReference>
<dbReference type="OrthoDB" id="10251401at2759"/>
<evidence type="ECO:0000259" key="10">
    <source>
        <dbReference type="Pfam" id="PF17405"/>
    </source>
</evidence>
<feature type="domain" description="Nrap protein" evidence="8">
    <location>
        <begin position="317"/>
        <end position="457"/>
    </location>
</feature>
<dbReference type="GO" id="GO:0032040">
    <property type="term" value="C:small-subunit processome"/>
    <property type="evidence" value="ECO:0007669"/>
    <property type="project" value="TreeGrafter"/>
</dbReference>
<keyword evidence="4 5" id="KW-0539">Nucleus</keyword>
<feature type="domain" description="Nrap protein" evidence="10">
    <location>
        <begin position="634"/>
        <end position="820"/>
    </location>
</feature>
<dbReference type="InterPro" id="IPR035368">
    <property type="entry name" value="Nrap_D3"/>
</dbReference>
<feature type="domain" description="Nrap protein" evidence="9">
    <location>
        <begin position="464"/>
        <end position="612"/>
    </location>
</feature>
<evidence type="ECO:0000259" key="12">
    <source>
        <dbReference type="Pfam" id="PF17407"/>
    </source>
</evidence>
<dbReference type="GO" id="GO:0006409">
    <property type="term" value="P:tRNA export from nucleus"/>
    <property type="evidence" value="ECO:0007669"/>
    <property type="project" value="TreeGrafter"/>
</dbReference>
<comment type="similarity">
    <text evidence="2 5">Belongs to the NRAP family.</text>
</comment>
<feature type="domain" description="Nrap protein" evidence="12">
    <location>
        <begin position="981"/>
        <end position="1105"/>
    </location>
</feature>
<evidence type="ECO:0000313" key="13">
    <source>
        <dbReference type="EMBL" id="TGZ80264.1"/>
    </source>
</evidence>
<evidence type="ECO:0000313" key="14">
    <source>
        <dbReference type="Proteomes" id="UP000298138"/>
    </source>
</evidence>
<evidence type="ECO:0000259" key="8">
    <source>
        <dbReference type="Pfam" id="PF17403"/>
    </source>
</evidence>
<dbReference type="PANTHER" id="PTHR17972:SF0">
    <property type="entry name" value="NUCLEOLAR PROTEIN 6"/>
    <property type="match status" value="1"/>
</dbReference>
<evidence type="ECO:0000259" key="7">
    <source>
        <dbReference type="Pfam" id="PF03813"/>
    </source>
</evidence>
<name>A0A4S2MUT7_9PEZI</name>
<evidence type="ECO:0000256" key="6">
    <source>
        <dbReference type="SAM" id="MobiDB-lite"/>
    </source>
</evidence>
<dbReference type="Pfam" id="PF17406">
    <property type="entry name" value="Nrap_D5"/>
    <property type="match status" value="1"/>
</dbReference>
<organism evidence="13 14">
    <name type="scientific">Ascodesmis nigricans</name>
    <dbReference type="NCBI Taxonomy" id="341454"/>
    <lineage>
        <taxon>Eukaryota</taxon>
        <taxon>Fungi</taxon>
        <taxon>Dikarya</taxon>
        <taxon>Ascomycota</taxon>
        <taxon>Pezizomycotina</taxon>
        <taxon>Pezizomycetes</taxon>
        <taxon>Pezizales</taxon>
        <taxon>Ascodesmidaceae</taxon>
        <taxon>Ascodesmis</taxon>
    </lineage>
</organism>
<dbReference type="AlphaFoldDB" id="A0A4S2MUT7"/>
<dbReference type="InterPro" id="IPR005554">
    <property type="entry name" value="NOL6/Upt22"/>
</dbReference>
<dbReference type="Proteomes" id="UP000298138">
    <property type="component" value="Unassembled WGS sequence"/>
</dbReference>
<evidence type="ECO:0000256" key="1">
    <source>
        <dbReference type="ARBA" id="ARBA00004604"/>
    </source>
</evidence>
<proteinExistence type="inferred from homology"/>
<evidence type="ECO:0000256" key="3">
    <source>
        <dbReference type="ARBA" id="ARBA00022884"/>
    </source>
</evidence>
<evidence type="ECO:0000256" key="5">
    <source>
        <dbReference type="RuleBase" id="RU364032"/>
    </source>
</evidence>
<dbReference type="GO" id="GO:0032545">
    <property type="term" value="C:CURI complex"/>
    <property type="evidence" value="ECO:0007669"/>
    <property type="project" value="TreeGrafter"/>
</dbReference>
<keyword evidence="5" id="KW-0687">Ribonucleoprotein</keyword>
<reference evidence="13 14" key="1">
    <citation type="submission" date="2019-04" db="EMBL/GenBank/DDBJ databases">
        <title>Comparative genomics and transcriptomics to analyze fruiting body development in filamentous ascomycetes.</title>
        <authorList>
            <consortium name="DOE Joint Genome Institute"/>
            <person name="Lutkenhaus R."/>
            <person name="Traeger S."/>
            <person name="Breuer J."/>
            <person name="Kuo A."/>
            <person name="Lipzen A."/>
            <person name="Pangilinan J."/>
            <person name="Dilworth D."/>
            <person name="Sandor L."/>
            <person name="Poggeler S."/>
            <person name="Barry K."/>
            <person name="Grigoriev I.V."/>
            <person name="Nowrousian M."/>
        </authorList>
    </citation>
    <scope>NUCLEOTIDE SEQUENCE [LARGE SCALE GENOMIC DNA]</scope>
    <source>
        <strain evidence="13 14">CBS 389.68</strain>
    </source>
</reference>
<keyword evidence="5" id="KW-0690">Ribosome biogenesis</keyword>
<dbReference type="Pfam" id="PF03813">
    <property type="entry name" value="Nrap"/>
    <property type="match status" value="1"/>
</dbReference>
<dbReference type="GO" id="GO:0006364">
    <property type="term" value="P:rRNA processing"/>
    <property type="evidence" value="ECO:0007669"/>
    <property type="project" value="UniProtKB-KW"/>
</dbReference>
<feature type="domain" description="Nrap protein" evidence="7">
    <location>
        <begin position="167"/>
        <end position="313"/>
    </location>
</feature>
<dbReference type="FunCoup" id="A0A4S2MUT7">
    <property type="interactions" value="977"/>
</dbReference>
<dbReference type="InterPro" id="IPR035371">
    <property type="entry name" value="Nrap_D6"/>
</dbReference>